<gene>
    <name evidence="2" type="ORF">D0863_16047</name>
</gene>
<comment type="caution">
    <text evidence="2">The sequence shown here is derived from an EMBL/GenBank/DDBJ whole genome shotgun (WGS) entry which is preliminary data.</text>
</comment>
<dbReference type="PANTHER" id="PTHR43941">
    <property type="entry name" value="STRUCTURAL MAINTENANCE OF CHROMOSOMES PROTEIN 2"/>
    <property type="match status" value="1"/>
</dbReference>
<dbReference type="GO" id="GO:0000796">
    <property type="term" value="C:condensin complex"/>
    <property type="evidence" value="ECO:0007669"/>
    <property type="project" value="TreeGrafter"/>
</dbReference>
<dbReference type="GO" id="GO:0007076">
    <property type="term" value="P:mitotic chromosome condensation"/>
    <property type="evidence" value="ECO:0007669"/>
    <property type="project" value="TreeGrafter"/>
</dbReference>
<feature type="compositionally biased region" description="Basic and acidic residues" evidence="1">
    <location>
        <begin position="653"/>
        <end position="663"/>
    </location>
</feature>
<name>A0A3M7C034_HORWE</name>
<feature type="region of interest" description="Disordered" evidence="1">
    <location>
        <begin position="148"/>
        <end position="228"/>
    </location>
</feature>
<dbReference type="AlphaFoldDB" id="A0A3M7C034"/>
<organism evidence="2 3">
    <name type="scientific">Hortaea werneckii</name>
    <name type="common">Black yeast</name>
    <name type="synonym">Cladosporium werneckii</name>
    <dbReference type="NCBI Taxonomy" id="91943"/>
    <lineage>
        <taxon>Eukaryota</taxon>
        <taxon>Fungi</taxon>
        <taxon>Dikarya</taxon>
        <taxon>Ascomycota</taxon>
        <taxon>Pezizomycotina</taxon>
        <taxon>Dothideomycetes</taxon>
        <taxon>Dothideomycetidae</taxon>
        <taxon>Mycosphaerellales</taxon>
        <taxon>Teratosphaeriaceae</taxon>
        <taxon>Hortaea</taxon>
    </lineage>
</organism>
<protein>
    <submittedName>
        <fullName evidence="2">Uncharacterized protein</fullName>
    </submittedName>
</protein>
<reference evidence="2 3" key="1">
    <citation type="journal article" date="2018" name="BMC Genomics">
        <title>Genomic evidence for intraspecific hybridization in a clonal and extremely halotolerant yeast.</title>
        <authorList>
            <person name="Gostincar C."/>
            <person name="Stajich J.E."/>
            <person name="Zupancic J."/>
            <person name="Zalar P."/>
            <person name="Gunde-Cimerman N."/>
        </authorList>
    </citation>
    <scope>NUCLEOTIDE SEQUENCE [LARGE SCALE GENOMIC DNA]</scope>
    <source>
        <strain evidence="2 3">EXF-2682</strain>
    </source>
</reference>
<feature type="region of interest" description="Disordered" evidence="1">
    <location>
        <begin position="331"/>
        <end position="356"/>
    </location>
</feature>
<feature type="compositionally biased region" description="Polar residues" evidence="1">
    <location>
        <begin position="521"/>
        <end position="537"/>
    </location>
</feature>
<feature type="region of interest" description="Disordered" evidence="1">
    <location>
        <begin position="1"/>
        <end position="55"/>
    </location>
</feature>
<evidence type="ECO:0000313" key="2">
    <source>
        <dbReference type="EMBL" id="RMY45405.1"/>
    </source>
</evidence>
<feature type="region of interest" description="Disordered" evidence="1">
    <location>
        <begin position="441"/>
        <end position="464"/>
    </location>
</feature>
<dbReference type="VEuPathDB" id="FungiDB:BTJ68_09660"/>
<dbReference type="PANTHER" id="PTHR43941:SF1">
    <property type="entry name" value="STRUCTURAL MAINTENANCE OF CHROMOSOMES PROTEIN 2"/>
    <property type="match status" value="1"/>
</dbReference>
<feature type="compositionally biased region" description="Basic and acidic residues" evidence="1">
    <location>
        <begin position="29"/>
        <end position="53"/>
    </location>
</feature>
<sequence length="827" mass="91159">MTLPLQSSFQDKTMAPTRAAAVGSPSRRLKVEQQRSSRGETDLDPSSKLRDSHLQGAETIDLVQYAETESVTVSHSFVGFPSAKPIRHISTPKPEAVSTRVPQSSTRVSKPTVNSKTDSPQRRVILFSAHPETQRQLSELYTGIMESPASGETSVLPAHQKTAAAEASPEKMPARKRAREDDEWAQGGTTPTKKTLTDHPSAIAVPKALKADSVGASKESFAEKRRRGREQYLEAEIYQLRREKDEAEQRAKKAEDNEDWLQVKLDESKRRNREAGKAKLEHEQRGIELTNVKVRCATLSDGVDKLRAEKVKLSEERDKLRDEKEKLEVTDLQQKQELESAKKENSELKSKLESAHETISKMKKHFETFKTGSSRAMKKVKDKARTISKRICGLRGELETEKASRDETMGIALNYRDEGTQAKTNHAIVRQQLDLRNSFDQEMGEGEPEPAASTARIDTGTFGRPSDFREVDMPMSDVAAAAAAPPCNNTGTFGRPSCLPQPAMPISNAAPATTPTATTPISTGTFGRPSYPSQADTPMSDVANKPTGHRNNNNNSRRKSFRIERPNSSRQRLSNRWKTVKQRLKRASRLSKPDIPMPDVSKHTITDPGTHFAGFKAPPPTGPRGGGFSRGQQQQQQRSLANTQPQRDVAMIDDVKANLDHTDGGSFGFPPPAPPRGPRSGGLGRDGRAQQRPSSSKLPELDIPVTDATGSSSQSHKPLHSVPPSGPRVSEFGNRSGKEQEEQNRSSRAAELDKPMPNATGSDSRGNGSLPDSGTSGQAPQPGVESRRIEDQRRIDNETKKLEQRLDNIAATPTSSSTEWRWSRYRN</sequence>
<evidence type="ECO:0000313" key="3">
    <source>
        <dbReference type="Proteomes" id="UP000269276"/>
    </source>
</evidence>
<feature type="compositionally biased region" description="Polar residues" evidence="1">
    <location>
        <begin position="1"/>
        <end position="11"/>
    </location>
</feature>
<feature type="region of interest" description="Disordered" evidence="1">
    <location>
        <begin position="83"/>
        <end position="119"/>
    </location>
</feature>
<accession>A0A3M7C034</accession>
<feature type="compositionally biased region" description="Polar residues" evidence="1">
    <location>
        <begin position="759"/>
        <end position="779"/>
    </location>
</feature>
<feature type="compositionally biased region" description="Basic residues" evidence="1">
    <location>
        <begin position="573"/>
        <end position="589"/>
    </location>
</feature>
<feature type="compositionally biased region" description="Low complexity" evidence="1">
    <location>
        <begin position="509"/>
        <end position="520"/>
    </location>
</feature>
<dbReference type="GO" id="GO:0000793">
    <property type="term" value="C:condensed chromosome"/>
    <property type="evidence" value="ECO:0007669"/>
    <property type="project" value="TreeGrafter"/>
</dbReference>
<feature type="region of interest" description="Disordered" evidence="1">
    <location>
        <begin position="504"/>
        <end position="827"/>
    </location>
</feature>
<dbReference type="OrthoDB" id="3933527at2759"/>
<dbReference type="GO" id="GO:0000785">
    <property type="term" value="C:chromatin"/>
    <property type="evidence" value="ECO:0007669"/>
    <property type="project" value="TreeGrafter"/>
</dbReference>
<feature type="compositionally biased region" description="Basic and acidic residues" evidence="1">
    <location>
        <begin position="785"/>
        <end position="806"/>
    </location>
</feature>
<feature type="compositionally biased region" description="Polar residues" evidence="1">
    <location>
        <begin position="811"/>
        <end position="820"/>
    </location>
</feature>
<dbReference type="EMBL" id="QWIP01001527">
    <property type="protein sequence ID" value="RMY45405.1"/>
    <property type="molecule type" value="Genomic_DNA"/>
</dbReference>
<feature type="compositionally biased region" description="Basic and acidic residues" evidence="1">
    <location>
        <begin position="736"/>
        <end position="754"/>
    </location>
</feature>
<feature type="compositionally biased region" description="Polar residues" evidence="1">
    <location>
        <begin position="100"/>
        <end position="118"/>
    </location>
</feature>
<dbReference type="Proteomes" id="UP000269276">
    <property type="component" value="Unassembled WGS sequence"/>
</dbReference>
<dbReference type="GO" id="GO:0003682">
    <property type="term" value="F:chromatin binding"/>
    <property type="evidence" value="ECO:0007669"/>
    <property type="project" value="TreeGrafter"/>
</dbReference>
<proteinExistence type="predicted"/>
<evidence type="ECO:0000256" key="1">
    <source>
        <dbReference type="SAM" id="MobiDB-lite"/>
    </source>
</evidence>